<dbReference type="GO" id="GO:0004673">
    <property type="term" value="F:protein histidine kinase activity"/>
    <property type="evidence" value="ECO:0007669"/>
    <property type="project" value="UniProtKB-EC"/>
</dbReference>
<evidence type="ECO:0000313" key="4">
    <source>
        <dbReference type="EMBL" id="KAJ1923405.1"/>
    </source>
</evidence>
<sequence length="749" mass="80678">MTEFISYIDTVLSRFEAGDYHASLSLDAPRGLDPALTQQVEHSLRRILTRQLELTNELQFYRRTAGQESTSPADAAGCIMPSDLLTPCESNSTPSTELVPARHTDAGAPTALRDSLRPLSVETPAWPGCKPVPTNTAATSLSDRPATVAFCASCLHQASDLVHAAGKGDFSRQIVCPEGHHNPLVAGFLTSLLTMTQRTDRVLQSATRTARLITMDEFAPVTIPASSETKPDRFQELSHSLGQAVNSHDAHVQEVTRICSAVSEGDLAPRFSLRAGGSVAAMGGALNHMVDRLQEFSAQLTKVTLDVGIEGELGIQAVLPDTKGVWRDLTDDVNTMVENLTAQVRDIATVCKAVANGDLSRKVTVNIKGEMGQIKEYFNQMVDSLWVFASEVRRLTLDVGTEGKLGGVAEVHDVSGLWKELTDDVNTMASNLTDQVRDIASVCKAVAKGDLNQKIEVTARGELDDMKVTINTMVDQLRIFASEVTRVAREVGTEGKLGGQAKVDGVDGTWKDLTDSVNMMASNLTHQVRDIAGVCTAVARGDLTQKVKVTARGELDDMKVTINTMVDQLQTFAAEVTRVAREVGTEGKLGGQATVEDVDGTWKDLTDNVNLMARNLTDQVRDIAGVCTAVARGDLTQKVEVTARGELDEMKVTINIMVDQLQTFASEVTRMAQEVGTEGRLGGQATVVGVDGTWKDLTDSVNGMARNLTDQVRDIAGVCTAVARGDLTQKIKVTARGELDDLKTTINTM</sequence>
<dbReference type="InterPro" id="IPR003660">
    <property type="entry name" value="HAMP_dom"/>
</dbReference>
<dbReference type="GO" id="GO:0016020">
    <property type="term" value="C:membrane"/>
    <property type="evidence" value="ECO:0007669"/>
    <property type="project" value="InterPro"/>
</dbReference>
<keyword evidence="4" id="KW-0808">Transferase</keyword>
<evidence type="ECO:0000259" key="3">
    <source>
        <dbReference type="PROSITE" id="PS50885"/>
    </source>
</evidence>
<dbReference type="Proteomes" id="UP001150569">
    <property type="component" value="Unassembled WGS sequence"/>
</dbReference>
<comment type="caution">
    <text evidence="4">The sequence shown here is derived from an EMBL/GenBank/DDBJ whole genome shotgun (WGS) entry which is preliminary data.</text>
</comment>
<reference evidence="4" key="1">
    <citation type="submission" date="2022-07" db="EMBL/GenBank/DDBJ databases">
        <title>Phylogenomic reconstructions and comparative analyses of Kickxellomycotina fungi.</title>
        <authorList>
            <person name="Reynolds N.K."/>
            <person name="Stajich J.E."/>
            <person name="Barry K."/>
            <person name="Grigoriev I.V."/>
            <person name="Crous P."/>
            <person name="Smith M.E."/>
        </authorList>
    </citation>
    <scope>NUCLEOTIDE SEQUENCE</scope>
    <source>
        <strain evidence="4">RSA 861</strain>
    </source>
</reference>
<dbReference type="PANTHER" id="PTHR45339:SF1">
    <property type="entry name" value="HYBRID SIGNAL TRANSDUCTION HISTIDINE KINASE J"/>
    <property type="match status" value="1"/>
</dbReference>
<dbReference type="EC" id="2.7.13.3" evidence="4"/>
<keyword evidence="4" id="KW-0418">Kinase</keyword>
<feature type="domain" description="HAMP" evidence="3">
    <location>
        <begin position="522"/>
        <end position="574"/>
    </location>
</feature>
<dbReference type="Pfam" id="PF18947">
    <property type="entry name" value="HAMP_2"/>
    <property type="match status" value="1"/>
</dbReference>
<dbReference type="EMBL" id="JANBPT010000336">
    <property type="protein sequence ID" value="KAJ1923405.1"/>
    <property type="molecule type" value="Genomic_DNA"/>
</dbReference>
<feature type="non-terminal residue" evidence="4">
    <location>
        <position position="749"/>
    </location>
</feature>
<feature type="domain" description="HAMP" evidence="3">
    <location>
        <begin position="706"/>
        <end position="749"/>
    </location>
</feature>
<dbReference type="PANTHER" id="PTHR45339">
    <property type="entry name" value="HYBRID SIGNAL TRANSDUCTION HISTIDINE KINASE J"/>
    <property type="match status" value="1"/>
</dbReference>
<organism evidence="4 5">
    <name type="scientific">Tieghemiomyces parasiticus</name>
    <dbReference type="NCBI Taxonomy" id="78921"/>
    <lineage>
        <taxon>Eukaryota</taxon>
        <taxon>Fungi</taxon>
        <taxon>Fungi incertae sedis</taxon>
        <taxon>Zoopagomycota</taxon>
        <taxon>Kickxellomycotina</taxon>
        <taxon>Dimargaritomycetes</taxon>
        <taxon>Dimargaritales</taxon>
        <taxon>Dimargaritaceae</taxon>
        <taxon>Tieghemiomyces</taxon>
    </lineage>
</organism>
<accession>A0A9W8A615</accession>
<protein>
    <submittedName>
        <fullName evidence="4">Histidine kinase osmosensor</fullName>
        <ecNumber evidence="4">2.7.13.3</ecNumber>
    </submittedName>
</protein>
<dbReference type="SUPFAM" id="SSF58104">
    <property type="entry name" value="Methyl-accepting chemotaxis protein (MCP) signaling domain"/>
    <property type="match status" value="3"/>
</dbReference>
<dbReference type="FunFam" id="1.20.120.1530:FF:000002">
    <property type="entry name" value="Two-component osmosensing histidine kinase"/>
    <property type="match status" value="2"/>
</dbReference>
<dbReference type="Pfam" id="PF00672">
    <property type="entry name" value="HAMP"/>
    <property type="match status" value="5"/>
</dbReference>
<name>A0A9W8A615_9FUNG</name>
<gene>
    <name evidence="4" type="primary">NIK1_1</name>
    <name evidence="4" type="ORF">IWQ60_005898</name>
</gene>
<feature type="domain" description="HAMP" evidence="3">
    <location>
        <begin position="338"/>
        <end position="390"/>
    </location>
</feature>
<dbReference type="AlphaFoldDB" id="A0A9W8A615"/>
<feature type="domain" description="HAMP" evidence="3">
    <location>
        <begin position="614"/>
        <end position="666"/>
    </location>
</feature>
<keyword evidence="5" id="KW-1185">Reference proteome</keyword>
<evidence type="ECO:0000256" key="2">
    <source>
        <dbReference type="ARBA" id="ARBA00023012"/>
    </source>
</evidence>
<dbReference type="SMART" id="SM00304">
    <property type="entry name" value="HAMP"/>
    <property type="match status" value="6"/>
</dbReference>
<dbReference type="GO" id="GO:0071474">
    <property type="term" value="P:cellular hyperosmotic response"/>
    <property type="evidence" value="ECO:0007669"/>
    <property type="project" value="TreeGrafter"/>
</dbReference>
<evidence type="ECO:0000313" key="5">
    <source>
        <dbReference type="Proteomes" id="UP001150569"/>
    </source>
</evidence>
<dbReference type="PROSITE" id="PS50885">
    <property type="entry name" value="HAMP"/>
    <property type="match status" value="6"/>
</dbReference>
<feature type="domain" description="HAMP" evidence="3">
    <location>
        <begin position="252"/>
        <end position="298"/>
    </location>
</feature>
<proteinExistence type="predicted"/>
<dbReference type="Gene3D" id="1.20.120.1530">
    <property type="match status" value="4"/>
</dbReference>
<dbReference type="OrthoDB" id="10266508at2759"/>
<keyword evidence="1" id="KW-0597">Phosphoprotein</keyword>
<feature type="domain" description="HAMP" evidence="3">
    <location>
        <begin position="430"/>
        <end position="482"/>
    </location>
</feature>
<dbReference type="CDD" id="cd06225">
    <property type="entry name" value="HAMP"/>
    <property type="match status" value="6"/>
</dbReference>
<evidence type="ECO:0000256" key="1">
    <source>
        <dbReference type="ARBA" id="ARBA00022553"/>
    </source>
</evidence>
<keyword evidence="2" id="KW-0902">Two-component regulatory system</keyword>
<dbReference type="GO" id="GO:0000160">
    <property type="term" value="P:phosphorelay signal transduction system"/>
    <property type="evidence" value="ECO:0007669"/>
    <property type="project" value="UniProtKB-KW"/>
</dbReference>